<dbReference type="AlphaFoldDB" id="A0A6J7HLX2"/>
<accession>A0A6J7HLX2</accession>
<dbReference type="InterPro" id="IPR003489">
    <property type="entry name" value="RHF/RaiA"/>
</dbReference>
<dbReference type="Pfam" id="PF02482">
    <property type="entry name" value="Ribosomal_S30AE"/>
    <property type="match status" value="1"/>
</dbReference>
<dbReference type="Gene3D" id="3.30.160.100">
    <property type="entry name" value="Ribosome hibernation promotion factor-like"/>
    <property type="match status" value="1"/>
</dbReference>
<dbReference type="EMBL" id="CAFBMZ010000017">
    <property type="protein sequence ID" value="CAB4920512.1"/>
    <property type="molecule type" value="Genomic_DNA"/>
</dbReference>
<sequence length="113" mass="12947">MKIQIHTRNAVLAEDFKEIVEDKLNSMERFSILIERIEVEILHEANPHQGKKSHRVVLTSHGAGPLIKSEGAEFNDLAAFDSAVKTFALQIRKIHERSSQYNRDTLRKQKNAI</sequence>
<gene>
    <name evidence="1" type="ORF">UFOPK3684_00372</name>
</gene>
<evidence type="ECO:0000313" key="1">
    <source>
        <dbReference type="EMBL" id="CAB4920512.1"/>
    </source>
</evidence>
<dbReference type="SUPFAM" id="SSF69754">
    <property type="entry name" value="Ribosome binding protein Y (YfiA homologue)"/>
    <property type="match status" value="1"/>
</dbReference>
<organism evidence="1">
    <name type="scientific">freshwater metagenome</name>
    <dbReference type="NCBI Taxonomy" id="449393"/>
    <lineage>
        <taxon>unclassified sequences</taxon>
        <taxon>metagenomes</taxon>
        <taxon>ecological metagenomes</taxon>
    </lineage>
</organism>
<dbReference type="InterPro" id="IPR036567">
    <property type="entry name" value="RHF-like"/>
</dbReference>
<reference evidence="1" key="1">
    <citation type="submission" date="2020-05" db="EMBL/GenBank/DDBJ databases">
        <authorList>
            <person name="Chiriac C."/>
            <person name="Salcher M."/>
            <person name="Ghai R."/>
            <person name="Kavagutti S V."/>
        </authorList>
    </citation>
    <scope>NUCLEOTIDE SEQUENCE</scope>
</reference>
<proteinExistence type="predicted"/>
<dbReference type="NCBIfam" id="TIGR00741">
    <property type="entry name" value="yfiA"/>
    <property type="match status" value="1"/>
</dbReference>
<protein>
    <submittedName>
        <fullName evidence="1">Unannotated protein</fullName>
    </submittedName>
</protein>
<name>A0A6J7HLX2_9ZZZZ</name>